<dbReference type="Proteomes" id="UP000268321">
    <property type="component" value="Unassembled WGS sequence"/>
</dbReference>
<dbReference type="InterPro" id="IPR006671">
    <property type="entry name" value="Cyclin_N"/>
</dbReference>
<accession>A0A4P9ZHT0</accession>
<dbReference type="PANTHER" id="PTHR21615:SF2">
    <property type="entry name" value="CYCLIN N-TERMINAL DOMAIN-CONTAINING PROTEIN 1"/>
    <property type="match status" value="1"/>
</dbReference>
<evidence type="ECO:0000313" key="3">
    <source>
        <dbReference type="Proteomes" id="UP000268321"/>
    </source>
</evidence>
<evidence type="ECO:0000259" key="1">
    <source>
        <dbReference type="Pfam" id="PF00134"/>
    </source>
</evidence>
<dbReference type="Pfam" id="PF00134">
    <property type="entry name" value="Cyclin_N"/>
    <property type="match status" value="1"/>
</dbReference>
<reference evidence="3" key="1">
    <citation type="journal article" date="2018" name="Nat. Microbiol.">
        <title>Leveraging single-cell genomics to expand the fungal tree of life.</title>
        <authorList>
            <person name="Ahrendt S.R."/>
            <person name="Quandt C.A."/>
            <person name="Ciobanu D."/>
            <person name="Clum A."/>
            <person name="Salamov A."/>
            <person name="Andreopoulos B."/>
            <person name="Cheng J.F."/>
            <person name="Woyke T."/>
            <person name="Pelin A."/>
            <person name="Henrissat B."/>
            <person name="Reynolds N.K."/>
            <person name="Benny G.L."/>
            <person name="Smith M.E."/>
            <person name="James T.Y."/>
            <person name="Grigoriev I.V."/>
        </authorList>
    </citation>
    <scope>NUCLEOTIDE SEQUENCE [LARGE SCALE GENOMIC DNA]</scope>
    <source>
        <strain evidence="3">Baker2002</strain>
    </source>
</reference>
<protein>
    <submittedName>
        <fullName evidence="2">Cyclin-like protein</fullName>
    </submittedName>
</protein>
<dbReference type="InterPro" id="IPR036915">
    <property type="entry name" value="Cyclin-like_sf"/>
</dbReference>
<dbReference type="SUPFAM" id="SSF47954">
    <property type="entry name" value="Cyclin-like"/>
    <property type="match status" value="1"/>
</dbReference>
<proteinExistence type="predicted"/>
<feature type="domain" description="Cyclin N-terminal" evidence="1">
    <location>
        <begin position="42"/>
        <end position="209"/>
    </location>
</feature>
<dbReference type="PANTHER" id="PTHR21615">
    <property type="entry name" value="CYCLIN N-TERMINAL DOMAIN-CONTAINING PROTEIN 1"/>
    <property type="match status" value="1"/>
</dbReference>
<dbReference type="OrthoDB" id="5590282at2759"/>
<dbReference type="AlphaFoldDB" id="A0A4P9ZHT0"/>
<evidence type="ECO:0000313" key="2">
    <source>
        <dbReference type="EMBL" id="RKP31550.1"/>
    </source>
</evidence>
<organism evidence="2 3">
    <name type="scientific">Metschnikowia bicuspidata</name>
    <dbReference type="NCBI Taxonomy" id="27322"/>
    <lineage>
        <taxon>Eukaryota</taxon>
        <taxon>Fungi</taxon>
        <taxon>Dikarya</taxon>
        <taxon>Ascomycota</taxon>
        <taxon>Saccharomycotina</taxon>
        <taxon>Pichiomycetes</taxon>
        <taxon>Metschnikowiaceae</taxon>
        <taxon>Metschnikowia</taxon>
    </lineage>
</organism>
<dbReference type="Gene3D" id="1.10.472.10">
    <property type="entry name" value="Cyclin-like"/>
    <property type="match status" value="1"/>
</dbReference>
<sequence length="353" mass="40299">MDPAFHSFQHEGIVIKQYQYSTALARHAISEHDEVMADYAGDIHQVILEAQEAARPNVDLYRNLYRNQPQITPAIRQKLVDFAFKVLVRLKIIPFVFYQGIQIFDRYCLSRIVILTNAQLAITTSLWIASKLAGGNNHFVNFECGDYHGVRIINDLGHGSGSRFYGPTESYRNPRLSDLVKLCGSKCNYDAAMFGEMELHILTALEWNFAVTSICDYIIKSSEWQVTLCPSVDNSEQELLTFQVAAVIIDLINDTLQLSQSKPFYQHLAIPIPHQMLDYTTYYHIRRHLKRAVREASPLLLEQFQSRRPQLLYSILSLLRESLGCNSAAISRFRRKASCHRTSPITPTSTIPS</sequence>
<dbReference type="EMBL" id="ML004440">
    <property type="protein sequence ID" value="RKP31550.1"/>
    <property type="molecule type" value="Genomic_DNA"/>
</dbReference>
<gene>
    <name evidence="2" type="ORF">METBISCDRAFT_13782</name>
</gene>
<name>A0A4P9ZHT0_9ASCO</name>
<keyword evidence="3" id="KW-1185">Reference proteome</keyword>